<dbReference type="GeneID" id="25286964"/>
<proteinExistence type="predicted"/>
<comment type="caution">
    <text evidence="1">The sequence shown here is derived from an EMBL/GenBank/DDBJ whole genome shotgun (WGS) entry which is preliminary data.</text>
</comment>
<dbReference type="RefSeq" id="XP_013254322.1">
    <property type="nucleotide sequence ID" value="XM_013398868.1"/>
</dbReference>
<dbReference type="HOGENOM" id="CLU_2704803_0_0_1"/>
<reference evidence="1 2" key="1">
    <citation type="submission" date="2013-03" db="EMBL/GenBank/DDBJ databases">
        <title>The Genome Sequence of Exophiala aquamarina CBS 119918.</title>
        <authorList>
            <consortium name="The Broad Institute Genomics Platform"/>
            <person name="Cuomo C."/>
            <person name="de Hoog S."/>
            <person name="Gorbushina A."/>
            <person name="Walker B."/>
            <person name="Young S.K."/>
            <person name="Zeng Q."/>
            <person name="Gargeya S."/>
            <person name="Fitzgerald M."/>
            <person name="Haas B."/>
            <person name="Abouelleil A."/>
            <person name="Allen A.W."/>
            <person name="Alvarado L."/>
            <person name="Arachchi H.M."/>
            <person name="Berlin A.M."/>
            <person name="Chapman S.B."/>
            <person name="Gainer-Dewar J."/>
            <person name="Goldberg J."/>
            <person name="Griggs A."/>
            <person name="Gujja S."/>
            <person name="Hansen M."/>
            <person name="Howarth C."/>
            <person name="Imamovic A."/>
            <person name="Ireland A."/>
            <person name="Larimer J."/>
            <person name="McCowan C."/>
            <person name="Murphy C."/>
            <person name="Pearson M."/>
            <person name="Poon T.W."/>
            <person name="Priest M."/>
            <person name="Roberts A."/>
            <person name="Saif S."/>
            <person name="Shea T."/>
            <person name="Sisk P."/>
            <person name="Sykes S."/>
            <person name="Wortman J."/>
            <person name="Nusbaum C."/>
            <person name="Birren B."/>
        </authorList>
    </citation>
    <scope>NUCLEOTIDE SEQUENCE [LARGE SCALE GENOMIC DNA]</scope>
    <source>
        <strain evidence="1 2">CBS 119918</strain>
    </source>
</reference>
<dbReference type="EMBL" id="AMGV01000021">
    <property type="protein sequence ID" value="KEF51732.1"/>
    <property type="molecule type" value="Genomic_DNA"/>
</dbReference>
<gene>
    <name evidence="1" type="ORF">A1O9_12069</name>
</gene>
<evidence type="ECO:0000313" key="2">
    <source>
        <dbReference type="Proteomes" id="UP000027920"/>
    </source>
</evidence>
<organism evidence="1 2">
    <name type="scientific">Exophiala aquamarina CBS 119918</name>
    <dbReference type="NCBI Taxonomy" id="1182545"/>
    <lineage>
        <taxon>Eukaryota</taxon>
        <taxon>Fungi</taxon>
        <taxon>Dikarya</taxon>
        <taxon>Ascomycota</taxon>
        <taxon>Pezizomycotina</taxon>
        <taxon>Eurotiomycetes</taxon>
        <taxon>Chaetothyriomycetidae</taxon>
        <taxon>Chaetothyriales</taxon>
        <taxon>Herpotrichiellaceae</taxon>
        <taxon>Exophiala</taxon>
    </lineage>
</organism>
<accession>A0A072NWF5</accession>
<dbReference type="Proteomes" id="UP000027920">
    <property type="component" value="Unassembled WGS sequence"/>
</dbReference>
<dbReference type="AlphaFoldDB" id="A0A072NWF5"/>
<dbReference type="VEuPathDB" id="FungiDB:A1O9_12069"/>
<keyword evidence="2" id="KW-1185">Reference proteome</keyword>
<sequence>MVATVIEFKPCKHKHAWHITLPLYFPTATRELKQVLGATGKPMIESARKLLEGTKEPSVPELMRYNQWVPSHL</sequence>
<evidence type="ECO:0000313" key="1">
    <source>
        <dbReference type="EMBL" id="KEF51732.1"/>
    </source>
</evidence>
<protein>
    <submittedName>
        <fullName evidence="1">Uncharacterized protein</fullName>
    </submittedName>
</protein>
<name>A0A072NWF5_9EURO</name>